<organism evidence="1 2">
    <name type="scientific">Arctium lappa</name>
    <name type="common">Greater burdock</name>
    <name type="synonym">Lappa major</name>
    <dbReference type="NCBI Taxonomy" id="4217"/>
    <lineage>
        <taxon>Eukaryota</taxon>
        <taxon>Viridiplantae</taxon>
        <taxon>Streptophyta</taxon>
        <taxon>Embryophyta</taxon>
        <taxon>Tracheophyta</taxon>
        <taxon>Spermatophyta</taxon>
        <taxon>Magnoliopsida</taxon>
        <taxon>eudicotyledons</taxon>
        <taxon>Gunneridae</taxon>
        <taxon>Pentapetalae</taxon>
        <taxon>asterids</taxon>
        <taxon>campanulids</taxon>
        <taxon>Asterales</taxon>
        <taxon>Asteraceae</taxon>
        <taxon>Carduoideae</taxon>
        <taxon>Cardueae</taxon>
        <taxon>Arctiinae</taxon>
        <taxon>Arctium</taxon>
    </lineage>
</organism>
<accession>A0ACB9FCN4</accession>
<reference evidence="1 2" key="2">
    <citation type="journal article" date="2022" name="Mol. Ecol. Resour.">
        <title>The genomes of chicory, endive, great burdock and yacon provide insights into Asteraceae paleo-polyploidization history and plant inulin production.</title>
        <authorList>
            <person name="Fan W."/>
            <person name="Wang S."/>
            <person name="Wang H."/>
            <person name="Wang A."/>
            <person name="Jiang F."/>
            <person name="Liu H."/>
            <person name="Zhao H."/>
            <person name="Xu D."/>
            <person name="Zhang Y."/>
        </authorList>
    </citation>
    <scope>NUCLEOTIDE SEQUENCE [LARGE SCALE GENOMIC DNA]</scope>
    <source>
        <strain evidence="2">cv. Niubang</strain>
    </source>
</reference>
<keyword evidence="2" id="KW-1185">Reference proteome</keyword>
<name>A0ACB9FCN4_ARCLA</name>
<evidence type="ECO:0000313" key="1">
    <source>
        <dbReference type="EMBL" id="KAI3768917.1"/>
    </source>
</evidence>
<dbReference type="Proteomes" id="UP001055879">
    <property type="component" value="Linkage Group LG01"/>
</dbReference>
<sequence length="88" mass="9689">MSGTALSGQECSVSRGVVGVITVSSVISPSYISSSAASFTESPSVSFHTYHDPKYRYSLIFQIWQLTPNLSYSLRRNYLLNPKVGQTH</sequence>
<comment type="caution">
    <text evidence="1">The sequence shown here is derived from an EMBL/GenBank/DDBJ whole genome shotgun (WGS) entry which is preliminary data.</text>
</comment>
<proteinExistence type="predicted"/>
<gene>
    <name evidence="1" type="ORF">L6452_00013</name>
</gene>
<dbReference type="EMBL" id="CM042047">
    <property type="protein sequence ID" value="KAI3768917.1"/>
    <property type="molecule type" value="Genomic_DNA"/>
</dbReference>
<protein>
    <submittedName>
        <fullName evidence="1">Uncharacterized protein</fullName>
    </submittedName>
</protein>
<reference evidence="2" key="1">
    <citation type="journal article" date="2022" name="Mol. Ecol. Resour.">
        <title>The genomes of chicory, endive, great burdock and yacon provide insights into Asteraceae palaeo-polyploidization history and plant inulin production.</title>
        <authorList>
            <person name="Fan W."/>
            <person name="Wang S."/>
            <person name="Wang H."/>
            <person name="Wang A."/>
            <person name="Jiang F."/>
            <person name="Liu H."/>
            <person name="Zhao H."/>
            <person name="Xu D."/>
            <person name="Zhang Y."/>
        </authorList>
    </citation>
    <scope>NUCLEOTIDE SEQUENCE [LARGE SCALE GENOMIC DNA]</scope>
    <source>
        <strain evidence="2">cv. Niubang</strain>
    </source>
</reference>
<evidence type="ECO:0000313" key="2">
    <source>
        <dbReference type="Proteomes" id="UP001055879"/>
    </source>
</evidence>